<organism evidence="1">
    <name type="scientific">Nonomuraea gerenzanensis</name>
    <dbReference type="NCBI Taxonomy" id="93944"/>
    <lineage>
        <taxon>Bacteria</taxon>
        <taxon>Bacillati</taxon>
        <taxon>Actinomycetota</taxon>
        <taxon>Actinomycetes</taxon>
        <taxon>Streptosporangiales</taxon>
        <taxon>Streptosporangiaceae</taxon>
        <taxon>Nonomuraea</taxon>
    </lineage>
</organism>
<reference evidence="1" key="1">
    <citation type="submission" date="2016-04" db="EMBL/GenBank/DDBJ databases">
        <authorList>
            <person name="Evans L.H."/>
            <person name="Alamgir A."/>
            <person name="Owens N."/>
            <person name="Weber N.D."/>
            <person name="Virtaneva K."/>
            <person name="Barbian K."/>
            <person name="Babar A."/>
            <person name="Rosenke K."/>
        </authorList>
    </citation>
    <scope>NUCLEOTIDE SEQUENCE</scope>
    <source>
        <strain evidence="1">Nono1</strain>
    </source>
</reference>
<evidence type="ECO:0000313" key="1">
    <source>
        <dbReference type="EMBL" id="SBO98317.1"/>
    </source>
</evidence>
<sequence>MHQAAKRGVMEEFGLAAHEVSCDQFMLMSATVEARLGNVCWIVVGRLRQTTSEELHPTSLVRVRALQRLMDRSRG</sequence>
<dbReference type="EMBL" id="LT559118">
    <property type="protein sequence ID" value="SBO98317.1"/>
    <property type="molecule type" value="Genomic_DNA"/>
</dbReference>
<name>A0A1M4EH76_9ACTN</name>
<protein>
    <submittedName>
        <fullName evidence="1">Uncharacterized protein</fullName>
    </submittedName>
</protein>
<gene>
    <name evidence="1" type="ORF">BN4615_P7833</name>
</gene>
<proteinExistence type="predicted"/>
<dbReference type="AlphaFoldDB" id="A0A1M4EH76"/>
<accession>A0A1M4EH76</accession>